<gene>
    <name evidence="1" type="ORF">MM415B03121_0009</name>
</gene>
<organism evidence="1">
    <name type="scientific">viral metagenome</name>
    <dbReference type="NCBI Taxonomy" id="1070528"/>
    <lineage>
        <taxon>unclassified sequences</taxon>
        <taxon>metagenomes</taxon>
        <taxon>organismal metagenomes</taxon>
    </lineage>
</organism>
<sequence length="100" mass="12028">MAENIENIHNNVRFLLTKFPDLRSPFRRKQAHFRYWQEFGEAGKFGITEEQYCKAVSAETISRAVRKIQGMYPELRPLKEDEFKKYEMADSYRKIYSKIL</sequence>
<name>A0A6M3KZC2_9ZZZZ</name>
<dbReference type="AlphaFoldDB" id="A0A6M3KZC2"/>
<protein>
    <submittedName>
        <fullName evidence="1">Uncharacterized protein</fullName>
    </submittedName>
</protein>
<evidence type="ECO:0000313" key="1">
    <source>
        <dbReference type="EMBL" id="QJA86774.1"/>
    </source>
</evidence>
<accession>A0A6M3KZC2</accession>
<dbReference type="EMBL" id="MT142658">
    <property type="protein sequence ID" value="QJA86774.1"/>
    <property type="molecule type" value="Genomic_DNA"/>
</dbReference>
<proteinExistence type="predicted"/>
<reference evidence="1" key="1">
    <citation type="submission" date="2020-03" db="EMBL/GenBank/DDBJ databases">
        <title>The deep terrestrial virosphere.</title>
        <authorList>
            <person name="Holmfeldt K."/>
            <person name="Nilsson E."/>
            <person name="Simone D."/>
            <person name="Lopez-Fernandez M."/>
            <person name="Wu X."/>
            <person name="de Brujin I."/>
            <person name="Lundin D."/>
            <person name="Andersson A."/>
            <person name="Bertilsson S."/>
            <person name="Dopson M."/>
        </authorList>
    </citation>
    <scope>NUCLEOTIDE SEQUENCE</scope>
    <source>
        <strain evidence="1">MM415B03121</strain>
    </source>
</reference>